<keyword evidence="3" id="KW-1185">Reference proteome</keyword>
<reference evidence="2 3" key="1">
    <citation type="submission" date="2023-01" db="EMBL/GenBank/DDBJ databases">
        <authorList>
            <person name="Kreplak J."/>
        </authorList>
    </citation>
    <scope>NUCLEOTIDE SEQUENCE [LARGE SCALE GENOMIC DNA]</scope>
</reference>
<organism evidence="2 3">
    <name type="scientific">Vicia faba</name>
    <name type="common">Broad bean</name>
    <name type="synonym">Faba vulgaris</name>
    <dbReference type="NCBI Taxonomy" id="3906"/>
    <lineage>
        <taxon>Eukaryota</taxon>
        <taxon>Viridiplantae</taxon>
        <taxon>Streptophyta</taxon>
        <taxon>Embryophyta</taxon>
        <taxon>Tracheophyta</taxon>
        <taxon>Spermatophyta</taxon>
        <taxon>Magnoliopsida</taxon>
        <taxon>eudicotyledons</taxon>
        <taxon>Gunneridae</taxon>
        <taxon>Pentapetalae</taxon>
        <taxon>rosids</taxon>
        <taxon>fabids</taxon>
        <taxon>Fabales</taxon>
        <taxon>Fabaceae</taxon>
        <taxon>Papilionoideae</taxon>
        <taxon>50 kb inversion clade</taxon>
        <taxon>NPAAA clade</taxon>
        <taxon>Hologalegina</taxon>
        <taxon>IRL clade</taxon>
        <taxon>Fabeae</taxon>
        <taxon>Vicia</taxon>
    </lineage>
</organism>
<protein>
    <submittedName>
        <fullName evidence="2">Uncharacterized protein</fullName>
    </submittedName>
</protein>
<sequence>MKIGKGRGFERKESLFFSRGEQNRRRRSSSASSDNSAARSSPSSLISASPDRESSSLNPTALAVQPSSTTAHLAIIINPFLLLPRDFITAPLPENVQRSFHLLLRIVHVYISEWYKLKFVVDCVDEECEDNEKMHEALILMRAGSVLCREV</sequence>
<gene>
    <name evidence="2" type="ORF">VFH_I291560</name>
</gene>
<dbReference type="Proteomes" id="UP001157006">
    <property type="component" value="Chromosome 1L"/>
</dbReference>
<evidence type="ECO:0000256" key="1">
    <source>
        <dbReference type="SAM" id="MobiDB-lite"/>
    </source>
</evidence>
<proteinExistence type="predicted"/>
<accession>A0AAV0YP86</accession>
<dbReference type="EMBL" id="OX451736">
    <property type="protein sequence ID" value="CAI8587272.1"/>
    <property type="molecule type" value="Genomic_DNA"/>
</dbReference>
<evidence type="ECO:0000313" key="2">
    <source>
        <dbReference type="EMBL" id="CAI8587272.1"/>
    </source>
</evidence>
<feature type="compositionally biased region" description="Low complexity" evidence="1">
    <location>
        <begin position="29"/>
        <end position="49"/>
    </location>
</feature>
<evidence type="ECO:0000313" key="3">
    <source>
        <dbReference type="Proteomes" id="UP001157006"/>
    </source>
</evidence>
<dbReference type="AlphaFoldDB" id="A0AAV0YP86"/>
<name>A0AAV0YP86_VICFA</name>
<feature type="compositionally biased region" description="Polar residues" evidence="1">
    <location>
        <begin position="55"/>
        <end position="66"/>
    </location>
</feature>
<feature type="region of interest" description="Disordered" evidence="1">
    <location>
        <begin position="1"/>
        <end position="66"/>
    </location>
</feature>